<dbReference type="Proteomes" id="UP000182200">
    <property type="component" value="Unassembled WGS sequence"/>
</dbReference>
<evidence type="ECO:0000256" key="1">
    <source>
        <dbReference type="RuleBase" id="RU003814"/>
    </source>
</evidence>
<accession>A0A0P1LXQ2</accession>
<comment type="similarity">
    <text evidence="1">Belongs to the eIF-2B alpha/beta/delta subunits family.</text>
</comment>
<dbReference type="InterPro" id="IPR000649">
    <property type="entry name" value="IF-2B-related"/>
</dbReference>
<gene>
    <name evidence="3" type="ORF">JGI4_01213</name>
    <name evidence="2" type="ORF">JGI8_01659</name>
</gene>
<dbReference type="InterPro" id="IPR037171">
    <property type="entry name" value="NagB/RpiA_transferase-like"/>
</dbReference>
<keyword evidence="3" id="KW-0648">Protein biosynthesis</keyword>
<dbReference type="SUPFAM" id="SSF100950">
    <property type="entry name" value="NagB/RpiA/CoA transferase-like"/>
    <property type="match status" value="1"/>
</dbReference>
<dbReference type="Gene3D" id="3.40.50.10470">
    <property type="entry name" value="Translation initiation factor eif-2b, domain 2"/>
    <property type="match status" value="1"/>
</dbReference>
<accession>A0A0P1MC00</accession>
<dbReference type="GO" id="GO:0019509">
    <property type="term" value="P:L-methionine salvage from methylthioadenosine"/>
    <property type="evidence" value="ECO:0007669"/>
    <property type="project" value="TreeGrafter"/>
</dbReference>
<dbReference type="GO" id="GO:0003743">
    <property type="term" value="F:translation initiation factor activity"/>
    <property type="evidence" value="ECO:0007669"/>
    <property type="project" value="UniProtKB-KW"/>
</dbReference>
<protein>
    <submittedName>
        <fullName evidence="3">Translation initiation factor 2B subunit, eIF-2B alpha/beta/delta family</fullName>
    </submittedName>
</protein>
<dbReference type="Proteomes" id="UP000182011">
    <property type="component" value="Unassembled WGS sequence"/>
</dbReference>
<dbReference type="EMBL" id="FAOP01000005">
    <property type="protein sequence ID" value="CUU05292.1"/>
    <property type="molecule type" value="Genomic_DNA"/>
</dbReference>
<dbReference type="PANTHER" id="PTHR43475:SF3">
    <property type="entry name" value="TRANSLATION INITIATION FACTOR EIF-2B SUBUNIT FAMILY PROTEIN (AFU_ORTHOLOGUE AFUA_2G14290)"/>
    <property type="match status" value="1"/>
</dbReference>
<reference evidence="4 5" key="2">
    <citation type="submission" date="2015-11" db="EMBL/GenBank/DDBJ databases">
        <authorList>
            <person name="Varghese N."/>
        </authorList>
    </citation>
    <scope>NUCLEOTIDE SEQUENCE [LARGE SCALE GENOMIC DNA]</scope>
    <source>
        <strain evidence="2 5">JGI-8</strain>
    </source>
</reference>
<accession>A0A0P1LGX5</accession>
<dbReference type="AlphaFoldDB" id="A0A0P1P2P8"/>
<evidence type="ECO:0000313" key="3">
    <source>
        <dbReference type="EMBL" id="CUU05292.1"/>
    </source>
</evidence>
<reference evidence="3" key="1">
    <citation type="submission" date="2015-11" db="EMBL/GenBank/DDBJ databases">
        <authorList>
            <person name="Zhang Y."/>
            <person name="Guo Z."/>
        </authorList>
    </citation>
    <scope>NUCLEOTIDE SEQUENCE [LARGE SCALE GENOMIC DNA]</scope>
    <source>
        <strain evidence="3">JGI-4</strain>
    </source>
</reference>
<dbReference type="RefSeq" id="WP_075426361.1">
    <property type="nucleotide sequence ID" value="NZ_CZVI01000027.1"/>
</dbReference>
<dbReference type="GO" id="GO:0046523">
    <property type="term" value="F:S-methyl-5-thioribose-1-phosphate isomerase activity"/>
    <property type="evidence" value="ECO:0007669"/>
    <property type="project" value="TreeGrafter"/>
</dbReference>
<accession>A0A0P1P2P8</accession>
<evidence type="ECO:0000313" key="2">
    <source>
        <dbReference type="EMBL" id="CUS92273.1"/>
    </source>
</evidence>
<keyword evidence="5" id="KW-1185">Reference proteome</keyword>
<dbReference type="EMBL" id="CZVI01000027">
    <property type="protein sequence ID" value="CUS92273.1"/>
    <property type="molecule type" value="Genomic_DNA"/>
</dbReference>
<accession>A0A0S4N2K2</accession>
<proteinExistence type="inferred from homology"/>
<dbReference type="STRING" id="1633631.GCA_001442925_01208"/>
<dbReference type="InterPro" id="IPR042529">
    <property type="entry name" value="IF_2B-like_C"/>
</dbReference>
<dbReference type="PANTHER" id="PTHR43475">
    <property type="entry name" value="METHYLTHIORIBOSE-1-PHOSPHATE ISOMERASE"/>
    <property type="match status" value="1"/>
</dbReference>
<organism evidence="3 4">
    <name type="scientific">Candidatus Kryptonium thompsonii</name>
    <dbReference type="NCBI Taxonomy" id="1633631"/>
    <lineage>
        <taxon>Bacteria</taxon>
        <taxon>Pseudomonadati</taxon>
        <taxon>Candidatus Kryptoniota</taxon>
        <taxon>Candidatus Kryptonium</taxon>
    </lineage>
</organism>
<evidence type="ECO:0000313" key="4">
    <source>
        <dbReference type="Proteomes" id="UP000182011"/>
    </source>
</evidence>
<name>A0A0P1P2P8_9BACT</name>
<evidence type="ECO:0000313" key="5">
    <source>
        <dbReference type="Proteomes" id="UP000182200"/>
    </source>
</evidence>
<keyword evidence="3" id="KW-0396">Initiation factor</keyword>
<accession>A0A0N7MTK0</accession>
<accession>A0A0P1LAG5</accession>
<sequence length="306" mass="34449">MRNATIYAKLKKIYEDKTSGASILAGKLFSVLKEKARETERKDDFLYFLKALKRDLKKHHPLLFQLQNLVDIILTLARESTQRVGSAKREDMFKVIKIVEERFKKASEKVADNFSRWLEANGLNKVSIATLSYSGTVLNAILHVKNKVSSVYVFRSCPKCEGDKMAKKLSDLGFNVFLVNDFGLDHVLGTVDLVVSGCDAVFENGDILNKAGTSPIFKIARLAGKETLVLCDFSKFVRMKPVKNFKEFFTVGKRGNLKTIDVIFEVVGSDLITGYITDGGIFINKNKSKNELVYNLSEMFSLRGNF</sequence>
<accession>A0A0N7MNY5</accession>
<dbReference type="OrthoDB" id="9793779at2"/>
<dbReference type="Pfam" id="PF01008">
    <property type="entry name" value="IF-2B"/>
    <property type="match status" value="1"/>
</dbReference>